<comment type="caution">
    <text evidence="3">The sequence shown here is derived from an EMBL/GenBank/DDBJ whole genome shotgun (WGS) entry which is preliminary data.</text>
</comment>
<name>A0ABT0P3N4_9ACTN</name>
<accession>A0ABT0P3N4</accession>
<dbReference type="PROSITE" id="PS50801">
    <property type="entry name" value="STAS"/>
    <property type="match status" value="1"/>
</dbReference>
<dbReference type="RefSeq" id="WP_249492408.1">
    <property type="nucleotide sequence ID" value="NZ_JAMCCK010000046.1"/>
</dbReference>
<dbReference type="Proteomes" id="UP001202052">
    <property type="component" value="Unassembled WGS sequence"/>
</dbReference>
<sequence length="157" mass="16199">MEIGQPSPARVRPGGPAPLLLRTEREHRTGLGAVSVLKARGTVDADNAGRLSAALAAHLADAERAGEHPLLDLTEAHLACAAALRALAAPTGALARAGRALHVVQPRPHVRETLAEAGLPGIRTHANLTTALRALDSGETPPTEPGTVPTAPRPTHR</sequence>
<evidence type="ECO:0000259" key="2">
    <source>
        <dbReference type="PROSITE" id="PS50801"/>
    </source>
</evidence>
<feature type="domain" description="STAS" evidence="2">
    <location>
        <begin position="34"/>
        <end position="138"/>
    </location>
</feature>
<dbReference type="InterPro" id="IPR036513">
    <property type="entry name" value="STAS_dom_sf"/>
</dbReference>
<feature type="region of interest" description="Disordered" evidence="1">
    <location>
        <begin position="135"/>
        <end position="157"/>
    </location>
</feature>
<feature type="compositionally biased region" description="Low complexity" evidence="1">
    <location>
        <begin position="138"/>
        <end position="150"/>
    </location>
</feature>
<evidence type="ECO:0000313" key="4">
    <source>
        <dbReference type="Proteomes" id="UP001202052"/>
    </source>
</evidence>
<organism evidence="3 4">
    <name type="scientific">Streptomyces lavenduligriseus</name>
    <dbReference type="NCBI Taxonomy" id="67315"/>
    <lineage>
        <taxon>Bacteria</taxon>
        <taxon>Bacillati</taxon>
        <taxon>Actinomycetota</taxon>
        <taxon>Actinomycetes</taxon>
        <taxon>Kitasatosporales</taxon>
        <taxon>Streptomycetaceae</taxon>
        <taxon>Streptomyces</taxon>
    </lineage>
</organism>
<gene>
    <name evidence="3" type="ORF">M4438_29570</name>
</gene>
<evidence type="ECO:0000256" key="1">
    <source>
        <dbReference type="SAM" id="MobiDB-lite"/>
    </source>
</evidence>
<dbReference type="EMBL" id="JAMCCK010000046">
    <property type="protein sequence ID" value="MCL3997597.1"/>
    <property type="molecule type" value="Genomic_DNA"/>
</dbReference>
<reference evidence="3 4" key="1">
    <citation type="submission" date="2022-05" db="EMBL/GenBank/DDBJ databases">
        <title>Genome Resource of Streptomyces lavenduligriseus GA1-1, a Strain with Broad-Spectrum Antifungal Activity against Phytopathogenic Fungi.</title>
        <authorList>
            <person name="Qi D."/>
        </authorList>
    </citation>
    <scope>NUCLEOTIDE SEQUENCE [LARGE SCALE GENOMIC DNA]</scope>
    <source>
        <strain evidence="3 4">GA1-1</strain>
    </source>
</reference>
<keyword evidence="4" id="KW-1185">Reference proteome</keyword>
<proteinExistence type="predicted"/>
<dbReference type="Gene3D" id="3.30.750.24">
    <property type="entry name" value="STAS domain"/>
    <property type="match status" value="1"/>
</dbReference>
<evidence type="ECO:0000313" key="3">
    <source>
        <dbReference type="EMBL" id="MCL3997597.1"/>
    </source>
</evidence>
<dbReference type="SUPFAM" id="SSF52091">
    <property type="entry name" value="SpoIIaa-like"/>
    <property type="match status" value="1"/>
</dbReference>
<dbReference type="Pfam" id="PF01740">
    <property type="entry name" value="STAS"/>
    <property type="match status" value="1"/>
</dbReference>
<protein>
    <submittedName>
        <fullName evidence="3">Anti-sigma factor antagonist</fullName>
    </submittedName>
</protein>
<dbReference type="InterPro" id="IPR002645">
    <property type="entry name" value="STAS_dom"/>
</dbReference>